<keyword evidence="1" id="KW-1133">Transmembrane helix</keyword>
<dbReference type="AlphaFoldDB" id="A0A0E9QUL2"/>
<proteinExistence type="predicted"/>
<evidence type="ECO:0000313" key="2">
    <source>
        <dbReference type="EMBL" id="JAH20524.1"/>
    </source>
</evidence>
<organism evidence="2">
    <name type="scientific">Anguilla anguilla</name>
    <name type="common">European freshwater eel</name>
    <name type="synonym">Muraena anguilla</name>
    <dbReference type="NCBI Taxonomy" id="7936"/>
    <lineage>
        <taxon>Eukaryota</taxon>
        <taxon>Metazoa</taxon>
        <taxon>Chordata</taxon>
        <taxon>Craniata</taxon>
        <taxon>Vertebrata</taxon>
        <taxon>Euteleostomi</taxon>
        <taxon>Actinopterygii</taxon>
        <taxon>Neopterygii</taxon>
        <taxon>Teleostei</taxon>
        <taxon>Anguilliformes</taxon>
        <taxon>Anguillidae</taxon>
        <taxon>Anguilla</taxon>
    </lineage>
</organism>
<protein>
    <submittedName>
        <fullName evidence="2">Uncharacterized protein</fullName>
    </submittedName>
</protein>
<reference evidence="2" key="1">
    <citation type="submission" date="2014-11" db="EMBL/GenBank/DDBJ databases">
        <authorList>
            <person name="Amaro Gonzalez C."/>
        </authorList>
    </citation>
    <scope>NUCLEOTIDE SEQUENCE</scope>
</reference>
<reference evidence="2" key="2">
    <citation type="journal article" date="2015" name="Fish Shellfish Immunol.">
        <title>Early steps in the European eel (Anguilla anguilla)-Vibrio vulnificus interaction in the gills: Role of the RtxA13 toxin.</title>
        <authorList>
            <person name="Callol A."/>
            <person name="Pajuelo D."/>
            <person name="Ebbesson L."/>
            <person name="Teles M."/>
            <person name="MacKenzie S."/>
            <person name="Amaro C."/>
        </authorList>
    </citation>
    <scope>NUCLEOTIDE SEQUENCE</scope>
</reference>
<name>A0A0E9QUL2_ANGAN</name>
<accession>A0A0E9QUL2</accession>
<feature type="transmembrane region" description="Helical" evidence="1">
    <location>
        <begin position="12"/>
        <end position="31"/>
    </location>
</feature>
<sequence length="38" mass="4360">MQVSHAFITRMGLLKIFYACKCAWFVVVTMLNCATPQH</sequence>
<keyword evidence="1" id="KW-0812">Transmembrane</keyword>
<evidence type="ECO:0000256" key="1">
    <source>
        <dbReference type="SAM" id="Phobius"/>
    </source>
</evidence>
<keyword evidence="1" id="KW-0472">Membrane</keyword>
<dbReference type="EMBL" id="GBXM01088053">
    <property type="protein sequence ID" value="JAH20524.1"/>
    <property type="molecule type" value="Transcribed_RNA"/>
</dbReference>